<evidence type="ECO:0000313" key="4">
    <source>
        <dbReference type="Proteomes" id="UP000014760"/>
    </source>
</evidence>
<organism evidence="2">
    <name type="scientific">Capitella teleta</name>
    <name type="common">Polychaete worm</name>
    <dbReference type="NCBI Taxonomy" id="283909"/>
    <lineage>
        <taxon>Eukaryota</taxon>
        <taxon>Metazoa</taxon>
        <taxon>Spiralia</taxon>
        <taxon>Lophotrochozoa</taxon>
        <taxon>Annelida</taxon>
        <taxon>Polychaeta</taxon>
        <taxon>Sedentaria</taxon>
        <taxon>Scolecida</taxon>
        <taxon>Capitellidae</taxon>
        <taxon>Capitella</taxon>
    </lineage>
</organism>
<evidence type="ECO:0000313" key="3">
    <source>
        <dbReference type="EnsemblMetazoa" id="CapteP218477"/>
    </source>
</evidence>
<keyword evidence="1" id="KW-0472">Membrane</keyword>
<dbReference type="AlphaFoldDB" id="R7VJC5"/>
<reference evidence="4" key="1">
    <citation type="submission" date="2012-12" db="EMBL/GenBank/DDBJ databases">
        <authorList>
            <person name="Hellsten U."/>
            <person name="Grimwood J."/>
            <person name="Chapman J.A."/>
            <person name="Shapiro H."/>
            <person name="Aerts A."/>
            <person name="Otillar R.P."/>
            <person name="Terry A.Y."/>
            <person name="Boore J.L."/>
            <person name="Simakov O."/>
            <person name="Marletaz F."/>
            <person name="Cho S.-J."/>
            <person name="Edsinger-Gonzales E."/>
            <person name="Havlak P."/>
            <person name="Kuo D.-H."/>
            <person name="Larsson T."/>
            <person name="Lv J."/>
            <person name="Arendt D."/>
            <person name="Savage R."/>
            <person name="Osoegawa K."/>
            <person name="de Jong P."/>
            <person name="Lindberg D.R."/>
            <person name="Seaver E.C."/>
            <person name="Weisblat D.A."/>
            <person name="Putnam N.H."/>
            <person name="Grigoriev I.V."/>
            <person name="Rokhsar D.S."/>
        </authorList>
    </citation>
    <scope>NUCLEOTIDE SEQUENCE</scope>
    <source>
        <strain evidence="4">I ESC-2004</strain>
    </source>
</reference>
<name>R7VJC5_CAPTE</name>
<proteinExistence type="predicted"/>
<evidence type="ECO:0000256" key="1">
    <source>
        <dbReference type="SAM" id="Phobius"/>
    </source>
</evidence>
<keyword evidence="1" id="KW-0812">Transmembrane</keyword>
<sequence length="277" mass="30453">MSESSTSLTTDVTTGPPEGKDGIWGLVAAVALGMVVILTVSGIYMLVYIRNNRSQSVEANGNIKSKPNVYETQKGNTSQIEPHYDVAGPITVINLDDNCNTTTRNQHNRVSLRQTEVPSYSRSEKAGSAAYASSVLSVMSEPMPVRQPRASGFYSTSIQEPATPSECGTDFSVLTTKSGPPLLPKPKIRLTRFDSDRNTTMIYSKSVDQVNVLPVHGGSDLRLAKFDRNKTLDRNETTEQRKKRHRNRIGALYSNMSNSFLPICTDTYLKNSLERAG</sequence>
<reference evidence="2 4" key="2">
    <citation type="journal article" date="2013" name="Nature">
        <title>Insights into bilaterian evolution from three spiralian genomes.</title>
        <authorList>
            <person name="Simakov O."/>
            <person name="Marletaz F."/>
            <person name="Cho S.J."/>
            <person name="Edsinger-Gonzales E."/>
            <person name="Havlak P."/>
            <person name="Hellsten U."/>
            <person name="Kuo D.H."/>
            <person name="Larsson T."/>
            <person name="Lv J."/>
            <person name="Arendt D."/>
            <person name="Savage R."/>
            <person name="Osoegawa K."/>
            <person name="de Jong P."/>
            <person name="Grimwood J."/>
            <person name="Chapman J.A."/>
            <person name="Shapiro H."/>
            <person name="Aerts A."/>
            <person name="Otillar R.P."/>
            <person name="Terry A.Y."/>
            <person name="Boore J.L."/>
            <person name="Grigoriev I.V."/>
            <person name="Lindberg D.R."/>
            <person name="Seaver E.C."/>
            <person name="Weisblat D.A."/>
            <person name="Putnam N.H."/>
            <person name="Rokhsar D.S."/>
        </authorList>
    </citation>
    <scope>NUCLEOTIDE SEQUENCE</scope>
    <source>
        <strain evidence="2 4">I ESC-2004</strain>
    </source>
</reference>
<dbReference type="Proteomes" id="UP000014760">
    <property type="component" value="Unassembled WGS sequence"/>
</dbReference>
<keyword evidence="1" id="KW-1133">Transmembrane helix</keyword>
<evidence type="ECO:0000313" key="2">
    <source>
        <dbReference type="EMBL" id="ELU18749.1"/>
    </source>
</evidence>
<keyword evidence="4" id="KW-1185">Reference proteome</keyword>
<dbReference type="EMBL" id="AMQN01000514">
    <property type="status" value="NOT_ANNOTATED_CDS"/>
    <property type="molecule type" value="Genomic_DNA"/>
</dbReference>
<dbReference type="EnsemblMetazoa" id="CapteT218477">
    <property type="protein sequence ID" value="CapteP218477"/>
    <property type="gene ID" value="CapteG218477"/>
</dbReference>
<feature type="transmembrane region" description="Helical" evidence="1">
    <location>
        <begin position="23"/>
        <end position="47"/>
    </location>
</feature>
<gene>
    <name evidence="2" type="ORF">CAPTEDRAFT_218477</name>
</gene>
<dbReference type="HOGENOM" id="CLU_1005580_0_0_1"/>
<protein>
    <submittedName>
        <fullName evidence="2 3">Uncharacterized protein</fullName>
    </submittedName>
</protein>
<reference evidence="3" key="3">
    <citation type="submission" date="2015-06" db="UniProtKB">
        <authorList>
            <consortium name="EnsemblMetazoa"/>
        </authorList>
    </citation>
    <scope>IDENTIFICATION</scope>
</reference>
<accession>R7VJC5</accession>
<dbReference type="EMBL" id="KB291799">
    <property type="protein sequence ID" value="ELU18749.1"/>
    <property type="molecule type" value="Genomic_DNA"/>
</dbReference>